<reference evidence="2" key="1">
    <citation type="journal article" date="2019" name="Int. J. Syst. Evol. Microbiol.">
        <title>The Global Catalogue of Microorganisms (GCM) 10K type strain sequencing project: providing services to taxonomists for standard genome sequencing and annotation.</title>
        <authorList>
            <consortium name="The Broad Institute Genomics Platform"/>
            <consortium name="The Broad Institute Genome Sequencing Center for Infectious Disease"/>
            <person name="Wu L."/>
            <person name="Ma J."/>
        </authorList>
    </citation>
    <scope>NUCLEOTIDE SEQUENCE [LARGE SCALE GENOMIC DNA]</scope>
    <source>
        <strain evidence="2">JCM 9092</strain>
    </source>
</reference>
<name>A0ABP6M7I5_9ACTN</name>
<accession>A0ABP6M7I5</accession>
<dbReference type="Proteomes" id="UP001501637">
    <property type="component" value="Unassembled WGS sequence"/>
</dbReference>
<sequence>MTAGDSGGCVACGLADGTRPLPGGTLLRTAHWTVEHCIGPLGVGTLIVKPLRHITGVHEMNAGEGAELGPLLGRVSGALRAAVGDECEQVYVCLWSHAGRVPGHVHFVVQPARTSDIDRHGGYVYGPALQAAMFAEGAELEPRAVEEFCGLMRRVLDEGSAI</sequence>
<gene>
    <name evidence="1" type="ORF">GCM10010449_06920</name>
</gene>
<evidence type="ECO:0000313" key="2">
    <source>
        <dbReference type="Proteomes" id="UP001501637"/>
    </source>
</evidence>
<dbReference type="SUPFAM" id="SSF54197">
    <property type="entry name" value="HIT-like"/>
    <property type="match status" value="1"/>
</dbReference>
<dbReference type="RefSeq" id="WP_344518836.1">
    <property type="nucleotide sequence ID" value="NZ_BAAAUG010000016.1"/>
</dbReference>
<evidence type="ECO:0008006" key="3">
    <source>
        <dbReference type="Google" id="ProtNLM"/>
    </source>
</evidence>
<proteinExistence type="predicted"/>
<dbReference type="Gene3D" id="3.30.428.10">
    <property type="entry name" value="HIT-like"/>
    <property type="match status" value="1"/>
</dbReference>
<dbReference type="EMBL" id="BAAAUG010000016">
    <property type="protein sequence ID" value="GAA3085883.1"/>
    <property type="molecule type" value="Genomic_DNA"/>
</dbReference>
<keyword evidence="2" id="KW-1185">Reference proteome</keyword>
<evidence type="ECO:0000313" key="1">
    <source>
        <dbReference type="EMBL" id="GAA3085883.1"/>
    </source>
</evidence>
<dbReference type="InterPro" id="IPR036265">
    <property type="entry name" value="HIT-like_sf"/>
</dbReference>
<protein>
    <recommendedName>
        <fullName evidence="3">HIT family hydrolase</fullName>
    </recommendedName>
</protein>
<comment type="caution">
    <text evidence="1">The sequence shown here is derived from an EMBL/GenBank/DDBJ whole genome shotgun (WGS) entry which is preliminary data.</text>
</comment>
<organism evidence="1 2">
    <name type="scientific">Streptomyces rectiviolaceus</name>
    <dbReference type="NCBI Taxonomy" id="332591"/>
    <lineage>
        <taxon>Bacteria</taxon>
        <taxon>Bacillati</taxon>
        <taxon>Actinomycetota</taxon>
        <taxon>Actinomycetes</taxon>
        <taxon>Kitasatosporales</taxon>
        <taxon>Streptomycetaceae</taxon>
        <taxon>Streptomyces</taxon>
    </lineage>
</organism>